<dbReference type="AlphaFoldDB" id="A0A9Q0WCF2"/>
<comment type="caution">
    <text evidence="1">The sequence shown here is derived from an EMBL/GenBank/DDBJ whole genome shotgun (WGS) entry which is preliminary data.</text>
</comment>
<gene>
    <name evidence="1" type="ORF">OIU74_023333</name>
</gene>
<reference evidence="1" key="1">
    <citation type="submission" date="2022-11" db="EMBL/GenBank/DDBJ databases">
        <authorList>
            <person name="Hyden B.L."/>
            <person name="Feng K."/>
            <person name="Yates T."/>
            <person name="Jawdy S."/>
            <person name="Smart L.B."/>
            <person name="Muchero W."/>
        </authorList>
    </citation>
    <scope>NUCLEOTIDE SEQUENCE</scope>
    <source>
        <tissue evidence="1">Shoot tip</tissue>
    </source>
</reference>
<organism evidence="1 2">
    <name type="scientific">Salix koriyanagi</name>
    <dbReference type="NCBI Taxonomy" id="2511006"/>
    <lineage>
        <taxon>Eukaryota</taxon>
        <taxon>Viridiplantae</taxon>
        <taxon>Streptophyta</taxon>
        <taxon>Embryophyta</taxon>
        <taxon>Tracheophyta</taxon>
        <taxon>Spermatophyta</taxon>
        <taxon>Magnoliopsida</taxon>
        <taxon>eudicotyledons</taxon>
        <taxon>Gunneridae</taxon>
        <taxon>Pentapetalae</taxon>
        <taxon>rosids</taxon>
        <taxon>fabids</taxon>
        <taxon>Malpighiales</taxon>
        <taxon>Salicaceae</taxon>
        <taxon>Saliceae</taxon>
        <taxon>Salix</taxon>
    </lineage>
</organism>
<sequence>MAYAMDNAVDILLKRFGRVYLADIFLHICVLKKLFVRKYERFFLFLSFDWKLEKAKKKKEGQLRGESGDAPSCCEDEPVIRTLCA</sequence>
<dbReference type="EMBL" id="JAPFFM010000004">
    <property type="protein sequence ID" value="KAJ6764422.1"/>
    <property type="molecule type" value="Genomic_DNA"/>
</dbReference>
<evidence type="ECO:0000313" key="2">
    <source>
        <dbReference type="Proteomes" id="UP001151752"/>
    </source>
</evidence>
<accession>A0A9Q0WCF2</accession>
<protein>
    <submittedName>
        <fullName evidence="1">Uncharacterized protein</fullName>
    </submittedName>
</protein>
<keyword evidence="2" id="KW-1185">Reference proteome</keyword>
<dbReference type="Proteomes" id="UP001151752">
    <property type="component" value="Chromosome 12"/>
</dbReference>
<name>A0A9Q0WCF2_9ROSI</name>
<reference evidence="1" key="2">
    <citation type="journal article" date="2023" name="Int. J. Mol. Sci.">
        <title>De Novo Assembly and Annotation of 11 Diverse Shrub Willow (Salix) Genomes Reveals Novel Gene Organization in Sex-Linked Regions.</title>
        <authorList>
            <person name="Hyden B."/>
            <person name="Feng K."/>
            <person name="Yates T.B."/>
            <person name="Jawdy S."/>
            <person name="Cereghino C."/>
            <person name="Smart L.B."/>
            <person name="Muchero W."/>
        </authorList>
    </citation>
    <scope>NUCLEOTIDE SEQUENCE</scope>
    <source>
        <tissue evidence="1">Shoot tip</tissue>
    </source>
</reference>
<proteinExistence type="predicted"/>
<evidence type="ECO:0000313" key="1">
    <source>
        <dbReference type="EMBL" id="KAJ6764422.1"/>
    </source>
</evidence>